<accession>A0A0A9EA59</accession>
<reference evidence="1" key="1">
    <citation type="submission" date="2014-09" db="EMBL/GenBank/DDBJ databases">
        <authorList>
            <person name="Magalhaes I.L.F."/>
            <person name="Oliveira U."/>
            <person name="Santos F.R."/>
            <person name="Vidigal T.H.D.A."/>
            <person name="Brescovit A.D."/>
            <person name="Santos A.J."/>
        </authorList>
    </citation>
    <scope>NUCLEOTIDE SEQUENCE</scope>
    <source>
        <tissue evidence="1">Shoot tissue taken approximately 20 cm above the soil surface</tissue>
    </source>
</reference>
<dbReference type="EMBL" id="GBRH01201967">
    <property type="protein sequence ID" value="JAD95928.1"/>
    <property type="molecule type" value="Transcribed_RNA"/>
</dbReference>
<organism evidence="1">
    <name type="scientific">Arundo donax</name>
    <name type="common">Giant reed</name>
    <name type="synonym">Donax arundinaceus</name>
    <dbReference type="NCBI Taxonomy" id="35708"/>
    <lineage>
        <taxon>Eukaryota</taxon>
        <taxon>Viridiplantae</taxon>
        <taxon>Streptophyta</taxon>
        <taxon>Embryophyta</taxon>
        <taxon>Tracheophyta</taxon>
        <taxon>Spermatophyta</taxon>
        <taxon>Magnoliopsida</taxon>
        <taxon>Liliopsida</taxon>
        <taxon>Poales</taxon>
        <taxon>Poaceae</taxon>
        <taxon>PACMAD clade</taxon>
        <taxon>Arundinoideae</taxon>
        <taxon>Arundineae</taxon>
        <taxon>Arundo</taxon>
    </lineage>
</organism>
<protein>
    <submittedName>
        <fullName evidence="1">Uncharacterized protein</fullName>
    </submittedName>
</protein>
<name>A0A0A9EA59_ARUDO</name>
<sequence length="12" mass="1382">MRRGRPAPPSTR</sequence>
<evidence type="ECO:0000313" key="1">
    <source>
        <dbReference type="EMBL" id="JAD95928.1"/>
    </source>
</evidence>
<reference evidence="1" key="2">
    <citation type="journal article" date="2015" name="Data Brief">
        <title>Shoot transcriptome of the giant reed, Arundo donax.</title>
        <authorList>
            <person name="Barrero R.A."/>
            <person name="Guerrero F.D."/>
            <person name="Moolhuijzen P."/>
            <person name="Goolsby J.A."/>
            <person name="Tidwell J."/>
            <person name="Bellgard S.E."/>
            <person name="Bellgard M.I."/>
        </authorList>
    </citation>
    <scope>NUCLEOTIDE SEQUENCE</scope>
    <source>
        <tissue evidence="1">Shoot tissue taken approximately 20 cm above the soil surface</tissue>
    </source>
</reference>
<proteinExistence type="predicted"/>